<dbReference type="Gene3D" id="1.10.357.10">
    <property type="entry name" value="Tetracycline Repressor, domain 2"/>
    <property type="match status" value="1"/>
</dbReference>
<dbReference type="SUPFAM" id="SSF46689">
    <property type="entry name" value="Homeodomain-like"/>
    <property type="match status" value="1"/>
</dbReference>
<dbReference type="InterPro" id="IPR001647">
    <property type="entry name" value="HTH_TetR"/>
</dbReference>
<gene>
    <name evidence="2" type="ORF">A8145_31500</name>
</gene>
<organism evidence="2 3">
    <name type="scientific">Rhizobium loti</name>
    <name type="common">Mesorhizobium loti</name>
    <dbReference type="NCBI Taxonomy" id="381"/>
    <lineage>
        <taxon>Bacteria</taxon>
        <taxon>Pseudomonadati</taxon>
        <taxon>Pseudomonadota</taxon>
        <taxon>Alphaproteobacteria</taxon>
        <taxon>Hyphomicrobiales</taxon>
        <taxon>Phyllobacteriaceae</taxon>
        <taxon>Mesorhizobium</taxon>
    </lineage>
</organism>
<comment type="caution">
    <text evidence="2">The sequence shown here is derived from an EMBL/GenBank/DDBJ whole genome shotgun (WGS) entry which is preliminary data.</text>
</comment>
<accession>A0A6M7U1A7</accession>
<dbReference type="PANTHER" id="PTHR30055">
    <property type="entry name" value="HTH-TYPE TRANSCRIPTIONAL REGULATOR RUTR"/>
    <property type="match status" value="1"/>
</dbReference>
<dbReference type="GO" id="GO:0003677">
    <property type="term" value="F:DNA binding"/>
    <property type="evidence" value="ECO:0007669"/>
    <property type="project" value="UniProtKB-UniRule"/>
</dbReference>
<evidence type="ECO:0000256" key="1">
    <source>
        <dbReference type="ARBA" id="ARBA00023125"/>
    </source>
</evidence>
<dbReference type="PRINTS" id="PR00455">
    <property type="entry name" value="HTHTETR"/>
</dbReference>
<dbReference type="EMBL" id="LYTK01000010">
    <property type="protein sequence ID" value="OBQ66912.1"/>
    <property type="molecule type" value="Genomic_DNA"/>
</dbReference>
<evidence type="ECO:0000313" key="3">
    <source>
        <dbReference type="Proteomes" id="UP000093737"/>
    </source>
</evidence>
<name>A0A6M7U1A7_RHILI</name>
<keyword evidence="1" id="KW-0238">DNA-binding</keyword>
<evidence type="ECO:0000313" key="2">
    <source>
        <dbReference type="EMBL" id="OBQ66912.1"/>
    </source>
</evidence>
<dbReference type="PROSITE" id="PS50977">
    <property type="entry name" value="HTH_TETR_2"/>
    <property type="match status" value="1"/>
</dbReference>
<dbReference type="PANTHER" id="PTHR30055:SF222">
    <property type="entry name" value="REGULATORY PROTEIN"/>
    <property type="match status" value="1"/>
</dbReference>
<dbReference type="AlphaFoldDB" id="A0A6M7U1A7"/>
<dbReference type="InterPro" id="IPR009057">
    <property type="entry name" value="Homeodomain-like_sf"/>
</dbReference>
<sequence length="189" mass="21041">MARPLSEEKRQAILASATELVATLGTGAATAKIAREAGLSEGTLFNYFASKDELLNQLYLEIKTDLGNALLTSYPSQASVRERSRHVWNNFIDWGAKHPMKRKAMRQLSVSERITEQSRRQGNAAFGDINRMIEESLVDGGPKGCSMAFAGGIFEALAETTLEFIARDPRQREHYKETGFAFFWSGMSK</sequence>
<reference evidence="2 3" key="1">
    <citation type="submission" date="2016-05" db="EMBL/GenBank/DDBJ databases">
        <authorList>
            <person name="Ramsay J.P."/>
        </authorList>
    </citation>
    <scope>NUCLEOTIDE SEQUENCE [LARGE SCALE GENOMIC DNA]</scope>
    <source>
        <strain evidence="2 3">NZP2042</strain>
    </source>
</reference>
<dbReference type="RefSeq" id="WP_056571520.1">
    <property type="nucleotide sequence ID" value="NZ_CP033334.1"/>
</dbReference>
<dbReference type="Pfam" id="PF00440">
    <property type="entry name" value="TetR_N"/>
    <property type="match status" value="1"/>
</dbReference>
<proteinExistence type="predicted"/>
<protein>
    <submittedName>
        <fullName evidence="2">TetR family transcriptional regulator</fullName>
    </submittedName>
</protein>
<dbReference type="InterPro" id="IPR050109">
    <property type="entry name" value="HTH-type_TetR-like_transc_reg"/>
</dbReference>
<dbReference type="Proteomes" id="UP000093737">
    <property type="component" value="Unassembled WGS sequence"/>
</dbReference>